<protein>
    <submittedName>
        <fullName evidence="5">AraC family transcriptional regulator</fullName>
    </submittedName>
</protein>
<dbReference type="InterPro" id="IPR018060">
    <property type="entry name" value="HTH_AraC"/>
</dbReference>
<evidence type="ECO:0000256" key="3">
    <source>
        <dbReference type="ARBA" id="ARBA00023163"/>
    </source>
</evidence>
<dbReference type="PANTHER" id="PTHR43280">
    <property type="entry name" value="ARAC-FAMILY TRANSCRIPTIONAL REGULATOR"/>
    <property type="match status" value="1"/>
</dbReference>
<dbReference type="PROSITE" id="PS01124">
    <property type="entry name" value="HTH_ARAC_FAMILY_2"/>
    <property type="match status" value="1"/>
</dbReference>
<evidence type="ECO:0000313" key="6">
    <source>
        <dbReference type="Proteomes" id="UP001262582"/>
    </source>
</evidence>
<dbReference type="SUPFAM" id="SSF51182">
    <property type="entry name" value="RmlC-like cupins"/>
    <property type="match status" value="1"/>
</dbReference>
<evidence type="ECO:0000256" key="1">
    <source>
        <dbReference type="ARBA" id="ARBA00023015"/>
    </source>
</evidence>
<accession>A0ABU3D2W4</accession>
<dbReference type="Gene3D" id="2.60.120.10">
    <property type="entry name" value="Jelly Rolls"/>
    <property type="match status" value="1"/>
</dbReference>
<evidence type="ECO:0000313" key="5">
    <source>
        <dbReference type="EMBL" id="MDT0675872.1"/>
    </source>
</evidence>
<keyword evidence="1" id="KW-0805">Transcription regulation</keyword>
<dbReference type="SMART" id="SM00342">
    <property type="entry name" value="HTH_ARAC"/>
    <property type="match status" value="1"/>
</dbReference>
<dbReference type="SUPFAM" id="SSF46689">
    <property type="entry name" value="Homeodomain-like"/>
    <property type="match status" value="2"/>
</dbReference>
<dbReference type="InterPro" id="IPR011051">
    <property type="entry name" value="RmlC_Cupin_sf"/>
</dbReference>
<dbReference type="InterPro" id="IPR003313">
    <property type="entry name" value="AraC-bd"/>
</dbReference>
<evidence type="ECO:0000256" key="2">
    <source>
        <dbReference type="ARBA" id="ARBA00023125"/>
    </source>
</evidence>
<keyword evidence="6" id="KW-1185">Reference proteome</keyword>
<dbReference type="PROSITE" id="PS00041">
    <property type="entry name" value="HTH_ARAC_FAMILY_1"/>
    <property type="match status" value="1"/>
</dbReference>
<organism evidence="5 6">
    <name type="scientific">Autumnicola musiva</name>
    <dbReference type="NCBI Taxonomy" id="3075589"/>
    <lineage>
        <taxon>Bacteria</taxon>
        <taxon>Pseudomonadati</taxon>
        <taxon>Bacteroidota</taxon>
        <taxon>Flavobacteriia</taxon>
        <taxon>Flavobacteriales</taxon>
        <taxon>Flavobacteriaceae</taxon>
        <taxon>Autumnicola</taxon>
    </lineage>
</organism>
<dbReference type="EMBL" id="JAVRHK010000002">
    <property type="protein sequence ID" value="MDT0675872.1"/>
    <property type="molecule type" value="Genomic_DNA"/>
</dbReference>
<sequence length="262" mass="30451">MHKQKRFLDLWHYHPELEFVYIKKGKGVTLIGDYIGEFNEGDLFLLGSNLPHVFRSDAELDYDSEALILYLNPDFLKKLSRVENEFGFLDEIISNSKYGLKFKQFPSKLIKKQLLDLVDKSPNACTLHTLAILNELDTNSGYSKLGGINCIKNYDIKDERIKQINDYTMSNFDQEIDLNTVASLIGMNKSAFCRFFKQKTGKTYITYLNEIRINRACKILKLEKTKNVISMACFKSGYNNLSYFNRIFKKNKGQTPSEYLYN</sequence>
<dbReference type="InterPro" id="IPR018062">
    <property type="entry name" value="HTH_AraC-typ_CS"/>
</dbReference>
<feature type="domain" description="HTH araC/xylS-type" evidence="4">
    <location>
        <begin position="162"/>
        <end position="262"/>
    </location>
</feature>
<keyword evidence="2" id="KW-0238">DNA-binding</keyword>
<dbReference type="RefSeq" id="WP_311502266.1">
    <property type="nucleotide sequence ID" value="NZ_JAVRHK010000002.1"/>
</dbReference>
<dbReference type="PANTHER" id="PTHR43280:SF27">
    <property type="entry name" value="TRANSCRIPTIONAL REGULATOR MTLR"/>
    <property type="match status" value="1"/>
</dbReference>
<evidence type="ECO:0000259" key="4">
    <source>
        <dbReference type="PROSITE" id="PS01124"/>
    </source>
</evidence>
<reference evidence="5 6" key="1">
    <citation type="submission" date="2023-09" db="EMBL/GenBank/DDBJ databases">
        <authorList>
            <person name="Rey-Velasco X."/>
        </authorList>
    </citation>
    <scope>NUCLEOTIDE SEQUENCE [LARGE SCALE GENOMIC DNA]</scope>
    <source>
        <strain evidence="5 6">F117</strain>
    </source>
</reference>
<name>A0ABU3D2W4_9FLAO</name>
<proteinExistence type="predicted"/>
<dbReference type="Pfam" id="PF02311">
    <property type="entry name" value="AraC_binding"/>
    <property type="match status" value="1"/>
</dbReference>
<dbReference type="Gene3D" id="1.10.10.60">
    <property type="entry name" value="Homeodomain-like"/>
    <property type="match status" value="2"/>
</dbReference>
<gene>
    <name evidence="5" type="ORF">RM539_04670</name>
</gene>
<dbReference type="Pfam" id="PF12833">
    <property type="entry name" value="HTH_18"/>
    <property type="match status" value="1"/>
</dbReference>
<comment type="caution">
    <text evidence="5">The sequence shown here is derived from an EMBL/GenBank/DDBJ whole genome shotgun (WGS) entry which is preliminary data.</text>
</comment>
<keyword evidence="3" id="KW-0804">Transcription</keyword>
<dbReference type="InterPro" id="IPR009057">
    <property type="entry name" value="Homeodomain-like_sf"/>
</dbReference>
<dbReference type="InterPro" id="IPR014710">
    <property type="entry name" value="RmlC-like_jellyroll"/>
</dbReference>
<dbReference type="Proteomes" id="UP001262582">
    <property type="component" value="Unassembled WGS sequence"/>
</dbReference>